<proteinExistence type="predicted"/>
<organism evidence="1 2">
    <name type="scientific">Allokutzneria oryzae</name>
    <dbReference type="NCBI Taxonomy" id="1378989"/>
    <lineage>
        <taxon>Bacteria</taxon>
        <taxon>Bacillati</taxon>
        <taxon>Actinomycetota</taxon>
        <taxon>Actinomycetes</taxon>
        <taxon>Pseudonocardiales</taxon>
        <taxon>Pseudonocardiaceae</taxon>
        <taxon>Allokutzneria</taxon>
    </lineage>
</organism>
<protein>
    <recommendedName>
        <fullName evidence="3">DUF3806 domain-containing protein</fullName>
    </recommendedName>
</protein>
<accession>A0ABV6A762</accession>
<sequence length="160" mass="17417">MPEPIPARDVPVPSDALALSTLARIDYANAVLVEIAPAWDQSAEHWARAVLEGAPADMRHALTSGWSALGLQLGSTESDRFVLGWTVRHATADHILLGADSPIGLRGELLFQRRPHALVFASFIQHDTDDARAMWDGVKEIHPQVMRQLVDAAVSRALTS</sequence>
<reference evidence="1 2" key="1">
    <citation type="submission" date="2024-09" db="EMBL/GenBank/DDBJ databases">
        <authorList>
            <person name="Sun Q."/>
            <person name="Mori K."/>
        </authorList>
    </citation>
    <scope>NUCLEOTIDE SEQUENCE [LARGE SCALE GENOMIC DNA]</scope>
    <source>
        <strain evidence="1 2">TBRC 7907</strain>
    </source>
</reference>
<evidence type="ECO:0008006" key="3">
    <source>
        <dbReference type="Google" id="ProtNLM"/>
    </source>
</evidence>
<name>A0ABV6A762_9PSEU</name>
<dbReference type="EMBL" id="JBHLZU010000032">
    <property type="protein sequence ID" value="MFB9908997.1"/>
    <property type="molecule type" value="Genomic_DNA"/>
</dbReference>
<evidence type="ECO:0000313" key="1">
    <source>
        <dbReference type="EMBL" id="MFB9908997.1"/>
    </source>
</evidence>
<gene>
    <name evidence="1" type="ORF">ACFFQA_34090</name>
</gene>
<keyword evidence="2" id="KW-1185">Reference proteome</keyword>
<dbReference type="Proteomes" id="UP001589693">
    <property type="component" value="Unassembled WGS sequence"/>
</dbReference>
<evidence type="ECO:0000313" key="2">
    <source>
        <dbReference type="Proteomes" id="UP001589693"/>
    </source>
</evidence>
<dbReference type="RefSeq" id="WP_377861252.1">
    <property type="nucleotide sequence ID" value="NZ_JBHLZU010000032.1"/>
</dbReference>
<comment type="caution">
    <text evidence="1">The sequence shown here is derived from an EMBL/GenBank/DDBJ whole genome shotgun (WGS) entry which is preliminary data.</text>
</comment>